<keyword evidence="1" id="KW-1133">Transmembrane helix</keyword>
<evidence type="ECO:0000313" key="2">
    <source>
        <dbReference type="EMBL" id="TFD81591.1"/>
    </source>
</evidence>
<comment type="caution">
    <text evidence="2">The sequence shown here is derived from an EMBL/GenBank/DDBJ whole genome shotgun (WGS) entry which is preliminary data.</text>
</comment>
<dbReference type="AlphaFoldDB" id="A0A4R9BDJ7"/>
<keyword evidence="1" id="KW-0472">Membrane</keyword>
<sequence length="78" mass="8112">MTELILPAGILLASLTLTYFFCLRPMRTGKCAMGHAAPGMDHSASSSNDGAELARLRAEVEVLRGAPLGGRGGTTPRA</sequence>
<gene>
    <name evidence="2" type="ORF">E3T48_03290</name>
</gene>
<dbReference type="Proteomes" id="UP000298313">
    <property type="component" value="Unassembled WGS sequence"/>
</dbReference>
<evidence type="ECO:0000256" key="1">
    <source>
        <dbReference type="SAM" id="Phobius"/>
    </source>
</evidence>
<protein>
    <submittedName>
        <fullName evidence="2">Uncharacterized protein</fullName>
    </submittedName>
</protein>
<dbReference type="EMBL" id="SOHH01000032">
    <property type="protein sequence ID" value="TFD81591.1"/>
    <property type="molecule type" value="Genomic_DNA"/>
</dbReference>
<organism evidence="2 3">
    <name type="scientific">Cryobacterium fucosi</name>
    <dbReference type="NCBI Taxonomy" id="1259157"/>
    <lineage>
        <taxon>Bacteria</taxon>
        <taxon>Bacillati</taxon>
        <taxon>Actinomycetota</taxon>
        <taxon>Actinomycetes</taxon>
        <taxon>Micrococcales</taxon>
        <taxon>Microbacteriaceae</taxon>
        <taxon>Cryobacterium</taxon>
    </lineage>
</organism>
<name>A0A4R9BDJ7_9MICO</name>
<keyword evidence="1" id="KW-0812">Transmembrane</keyword>
<evidence type="ECO:0000313" key="3">
    <source>
        <dbReference type="Proteomes" id="UP000298313"/>
    </source>
</evidence>
<feature type="transmembrane region" description="Helical" evidence="1">
    <location>
        <begin position="6"/>
        <end position="23"/>
    </location>
</feature>
<proteinExistence type="predicted"/>
<reference evidence="2 3" key="1">
    <citation type="submission" date="2019-03" db="EMBL/GenBank/DDBJ databases">
        <title>Genomics of glacier-inhabiting Cryobacterium strains.</title>
        <authorList>
            <person name="Liu Q."/>
            <person name="Xin Y.-H."/>
        </authorList>
    </citation>
    <scope>NUCLEOTIDE SEQUENCE [LARGE SCALE GENOMIC DNA]</scope>
    <source>
        <strain evidence="2 3">Hh4</strain>
    </source>
</reference>
<keyword evidence="3" id="KW-1185">Reference proteome</keyword>
<accession>A0A4R9BDJ7</accession>
<dbReference type="OrthoDB" id="4955252at2"/>
<dbReference type="RefSeq" id="WP_134522435.1">
    <property type="nucleotide sequence ID" value="NZ_SOHH01000032.1"/>
</dbReference>